<dbReference type="Pfam" id="PF02782">
    <property type="entry name" value="FGGY_C"/>
    <property type="match status" value="1"/>
</dbReference>
<keyword evidence="7 8" id="KW-0119">Carbohydrate metabolism</keyword>
<evidence type="ECO:0000256" key="6">
    <source>
        <dbReference type="ARBA" id="ARBA00022840"/>
    </source>
</evidence>
<dbReference type="PIRSF" id="PIRSF000538">
    <property type="entry name" value="GlpK"/>
    <property type="match status" value="1"/>
</dbReference>
<dbReference type="PANTHER" id="PTHR43095:SF6">
    <property type="entry name" value="XYLULOSE KINASE"/>
    <property type="match status" value="1"/>
</dbReference>
<dbReference type="GO" id="GO:0004856">
    <property type="term" value="F:D-xylulokinase activity"/>
    <property type="evidence" value="ECO:0007669"/>
    <property type="project" value="UniProtKB-UniRule"/>
</dbReference>
<evidence type="ECO:0000256" key="7">
    <source>
        <dbReference type="ARBA" id="ARBA00023277"/>
    </source>
</evidence>
<gene>
    <name evidence="8 9" type="primary">xylB</name>
    <name evidence="12" type="ORF">SAMN04488117_10998</name>
</gene>
<dbReference type="InterPro" id="IPR018483">
    <property type="entry name" value="Carb_kinase_FGGY_CS"/>
</dbReference>
<dbReference type="Pfam" id="PF00370">
    <property type="entry name" value="FGGY_N"/>
    <property type="match status" value="1"/>
</dbReference>
<keyword evidence="6 8" id="KW-0067">ATP-binding</keyword>
<dbReference type="Gene3D" id="3.30.420.40">
    <property type="match status" value="2"/>
</dbReference>
<dbReference type="Proteomes" id="UP000182284">
    <property type="component" value="Unassembled WGS sequence"/>
</dbReference>
<evidence type="ECO:0000256" key="8">
    <source>
        <dbReference type="HAMAP-Rule" id="MF_02220"/>
    </source>
</evidence>
<dbReference type="InterPro" id="IPR006000">
    <property type="entry name" value="Xylulokinase"/>
</dbReference>
<dbReference type="CDD" id="cd07808">
    <property type="entry name" value="ASKHA_NBD_FGGY_EcXK-like"/>
    <property type="match status" value="1"/>
</dbReference>
<dbReference type="InterPro" id="IPR043129">
    <property type="entry name" value="ATPase_NBD"/>
</dbReference>
<keyword evidence="5 8" id="KW-0418">Kinase</keyword>
<evidence type="ECO:0000313" key="13">
    <source>
        <dbReference type="Proteomes" id="UP000182284"/>
    </source>
</evidence>
<keyword evidence="4 8" id="KW-0547">Nucleotide-binding</keyword>
<dbReference type="HAMAP" id="MF_02220">
    <property type="entry name" value="XylB"/>
    <property type="match status" value="1"/>
</dbReference>
<dbReference type="InterPro" id="IPR018485">
    <property type="entry name" value="FGGY_C"/>
</dbReference>
<accession>A0A1G7QDG3</accession>
<comment type="function">
    <text evidence="8">Catalyzes the phosphorylation of D-xylulose to D-xylulose 5-phosphate.</text>
</comment>
<dbReference type="EC" id="2.7.1.17" evidence="8 9"/>
<evidence type="ECO:0000256" key="2">
    <source>
        <dbReference type="ARBA" id="ARBA00022629"/>
    </source>
</evidence>
<evidence type="ECO:0000256" key="9">
    <source>
        <dbReference type="RuleBase" id="RU364073"/>
    </source>
</evidence>
<evidence type="ECO:0000256" key="1">
    <source>
        <dbReference type="ARBA" id="ARBA00009156"/>
    </source>
</evidence>
<dbReference type="GO" id="GO:0005524">
    <property type="term" value="F:ATP binding"/>
    <property type="evidence" value="ECO:0007669"/>
    <property type="project" value="UniProtKB-UniRule"/>
</dbReference>
<evidence type="ECO:0000259" key="11">
    <source>
        <dbReference type="Pfam" id="PF02782"/>
    </source>
</evidence>
<evidence type="ECO:0000256" key="3">
    <source>
        <dbReference type="ARBA" id="ARBA00022679"/>
    </source>
</evidence>
<feature type="active site" description="Proton acceptor" evidence="8">
    <location>
        <position position="237"/>
    </location>
</feature>
<dbReference type="PROSITE" id="PS00933">
    <property type="entry name" value="FGGY_KINASES_1"/>
    <property type="match status" value="1"/>
</dbReference>
<evidence type="ECO:0000259" key="10">
    <source>
        <dbReference type="Pfam" id="PF00370"/>
    </source>
</evidence>
<dbReference type="GO" id="GO:0042732">
    <property type="term" value="P:D-xylose metabolic process"/>
    <property type="evidence" value="ECO:0007669"/>
    <property type="project" value="UniProtKB-KW"/>
</dbReference>
<dbReference type="AlphaFoldDB" id="A0A1G7QDG3"/>
<evidence type="ECO:0000256" key="5">
    <source>
        <dbReference type="ARBA" id="ARBA00022777"/>
    </source>
</evidence>
<protein>
    <recommendedName>
        <fullName evidence="8 9">Xylulose kinase</fullName>
        <shortName evidence="8 9">Xylulokinase</shortName>
        <ecNumber evidence="8 9">2.7.1.17</ecNumber>
    </recommendedName>
</protein>
<evidence type="ECO:0000256" key="4">
    <source>
        <dbReference type="ARBA" id="ARBA00022741"/>
    </source>
</evidence>
<dbReference type="EMBL" id="FNBL01000009">
    <property type="protein sequence ID" value="SDF96495.1"/>
    <property type="molecule type" value="Genomic_DNA"/>
</dbReference>
<feature type="site" description="Important for activity" evidence="8">
    <location>
        <position position="6"/>
    </location>
</feature>
<feature type="domain" description="Carbohydrate kinase FGGY N-terminal" evidence="10">
    <location>
        <begin position="1"/>
        <end position="244"/>
    </location>
</feature>
<organism evidence="12 13">
    <name type="scientific">Celeribacter baekdonensis</name>
    <dbReference type="NCBI Taxonomy" id="875171"/>
    <lineage>
        <taxon>Bacteria</taxon>
        <taxon>Pseudomonadati</taxon>
        <taxon>Pseudomonadota</taxon>
        <taxon>Alphaproteobacteria</taxon>
        <taxon>Rhodobacterales</taxon>
        <taxon>Roseobacteraceae</taxon>
        <taxon>Celeribacter</taxon>
    </lineage>
</organism>
<dbReference type="InterPro" id="IPR050406">
    <property type="entry name" value="FGGY_Carb_Kinase"/>
</dbReference>
<comment type="caution">
    <text evidence="8">Lacks conserved residue(s) required for the propagation of feature annotation.</text>
</comment>
<dbReference type="SUPFAM" id="SSF53067">
    <property type="entry name" value="Actin-like ATPase domain"/>
    <property type="match status" value="2"/>
</dbReference>
<reference evidence="12 13" key="1">
    <citation type="submission" date="2016-10" db="EMBL/GenBank/DDBJ databases">
        <authorList>
            <person name="de Groot N.N."/>
        </authorList>
    </citation>
    <scope>NUCLEOTIDE SEQUENCE [LARGE SCALE GENOMIC DNA]</scope>
    <source>
        <strain evidence="12 13">DSM 27375</strain>
    </source>
</reference>
<dbReference type="RefSeq" id="WP_074646128.1">
    <property type="nucleotide sequence ID" value="NZ_FNBL01000009.1"/>
</dbReference>
<keyword evidence="2 8" id="KW-0859">Xylose metabolism</keyword>
<comment type="similarity">
    <text evidence="1 8 9">Belongs to the FGGY kinase family.</text>
</comment>
<feature type="domain" description="Carbohydrate kinase FGGY C-terminal" evidence="11">
    <location>
        <begin position="254"/>
        <end position="439"/>
    </location>
</feature>
<keyword evidence="3 8" id="KW-0808">Transferase</keyword>
<comment type="catalytic activity">
    <reaction evidence="8 9">
        <text>D-xylulose + ATP = D-xylulose 5-phosphate + ADP + H(+)</text>
        <dbReference type="Rhea" id="RHEA:10964"/>
        <dbReference type="ChEBI" id="CHEBI:15378"/>
        <dbReference type="ChEBI" id="CHEBI:17140"/>
        <dbReference type="ChEBI" id="CHEBI:30616"/>
        <dbReference type="ChEBI" id="CHEBI:57737"/>
        <dbReference type="ChEBI" id="CHEBI:456216"/>
        <dbReference type="EC" id="2.7.1.17"/>
    </reaction>
</comment>
<name>A0A1G7QDG3_9RHOB</name>
<dbReference type="PANTHER" id="PTHR43095">
    <property type="entry name" value="SUGAR KINASE"/>
    <property type="match status" value="1"/>
</dbReference>
<proteinExistence type="inferred from homology"/>
<dbReference type="InterPro" id="IPR018484">
    <property type="entry name" value="FGGY_N"/>
</dbReference>
<dbReference type="GO" id="GO:0005998">
    <property type="term" value="P:xylulose catabolic process"/>
    <property type="evidence" value="ECO:0007669"/>
    <property type="project" value="UniProtKB-UniRule"/>
</dbReference>
<evidence type="ECO:0000313" key="12">
    <source>
        <dbReference type="EMBL" id="SDF96495.1"/>
    </source>
</evidence>
<dbReference type="OrthoDB" id="9805576at2"/>
<dbReference type="NCBIfam" id="TIGR01312">
    <property type="entry name" value="XylB"/>
    <property type="match status" value="1"/>
</dbReference>
<dbReference type="InterPro" id="IPR000577">
    <property type="entry name" value="Carb_kinase_FGGY"/>
</dbReference>
<sequence length="481" mass="51306">MFLGIDLGTSGVKCILMDADQQLVAEASSRPLEVTRARPGWSEQDPALWWDAVGEALDTLRANHGTAMAAVEGIGLSGQMYGATVLDDADKPLRPAILWNDTRSTPECEELSEAVPELMHHVGRKPTPGVTATKLLWLRRHEPETYKAIRTVLLPKDYVRLLLTGEKVSDLADASGTMWVDLHTRDWSDTMLSACGLDQRQMPRLVEGTAVSGRLRSELAARWGMVRCPVVAGGGGDNACGACGTGVIEDGDGTVSLGTSGVLFVANDTPRLAGDHAIESLCHAVPDRWHQMSVVLSATSCLTWLSARLKASPAELVQALGHTPRPATDLTFVPFLDGCWSPRSDAKIRGGFFGLAHQHDDAAMTQAVMQGVAFAIRECADAFRASGTELRRLLAIGGGSQSDLWLSMLANTLDLELDIPRGSALGAAYGAARLGMIAATNAVPASVLRRPELKGSIGPEPACLDSYTEAFDRWKGAVASC</sequence>